<sequence length="100" mass="11316">MFHNLSRKLIESGQQFNPANLASLGAYPPTSNTLQLIQQQAAHAEAIHQARLAYQYSSKESSNHFMENTWPQVSDHNNVPNISQQLQNPNENMLESLRAK</sequence>
<evidence type="ECO:0000313" key="2">
    <source>
        <dbReference type="EMBL" id="GIZ00150.1"/>
    </source>
</evidence>
<dbReference type="Proteomes" id="UP001054945">
    <property type="component" value="Unassembled WGS sequence"/>
</dbReference>
<comment type="caution">
    <text evidence="2">The sequence shown here is derived from an EMBL/GenBank/DDBJ whole genome shotgun (WGS) entry which is preliminary data.</text>
</comment>
<feature type="compositionally biased region" description="Polar residues" evidence="1">
    <location>
        <begin position="65"/>
        <end position="93"/>
    </location>
</feature>
<organism evidence="2 3">
    <name type="scientific">Caerostris extrusa</name>
    <name type="common">Bark spider</name>
    <name type="synonym">Caerostris bankana</name>
    <dbReference type="NCBI Taxonomy" id="172846"/>
    <lineage>
        <taxon>Eukaryota</taxon>
        <taxon>Metazoa</taxon>
        <taxon>Ecdysozoa</taxon>
        <taxon>Arthropoda</taxon>
        <taxon>Chelicerata</taxon>
        <taxon>Arachnida</taxon>
        <taxon>Araneae</taxon>
        <taxon>Araneomorphae</taxon>
        <taxon>Entelegynae</taxon>
        <taxon>Araneoidea</taxon>
        <taxon>Araneidae</taxon>
        <taxon>Caerostris</taxon>
    </lineage>
</organism>
<dbReference type="EMBL" id="BPLR01018509">
    <property type="protein sequence ID" value="GIZ00150.1"/>
    <property type="molecule type" value="Genomic_DNA"/>
</dbReference>
<accession>A0AAV4XZF9</accession>
<gene>
    <name evidence="2" type="primary">AVEN_230962_1</name>
    <name evidence="2" type="ORF">CEXT_151861</name>
</gene>
<name>A0AAV4XZF9_CAEEX</name>
<evidence type="ECO:0000256" key="1">
    <source>
        <dbReference type="SAM" id="MobiDB-lite"/>
    </source>
</evidence>
<proteinExistence type="predicted"/>
<feature type="region of interest" description="Disordered" evidence="1">
    <location>
        <begin position="65"/>
        <end position="100"/>
    </location>
</feature>
<reference evidence="2 3" key="1">
    <citation type="submission" date="2021-06" db="EMBL/GenBank/DDBJ databases">
        <title>Caerostris extrusa draft genome.</title>
        <authorList>
            <person name="Kono N."/>
            <person name="Arakawa K."/>
        </authorList>
    </citation>
    <scope>NUCLEOTIDE SEQUENCE [LARGE SCALE GENOMIC DNA]</scope>
</reference>
<evidence type="ECO:0000313" key="3">
    <source>
        <dbReference type="Proteomes" id="UP001054945"/>
    </source>
</evidence>
<protein>
    <submittedName>
        <fullName evidence="2">Uncharacterized protein</fullName>
    </submittedName>
</protein>
<dbReference type="AlphaFoldDB" id="A0AAV4XZF9"/>
<keyword evidence="3" id="KW-1185">Reference proteome</keyword>